<evidence type="ECO:0000256" key="9">
    <source>
        <dbReference type="SAM" id="Phobius"/>
    </source>
</evidence>
<evidence type="ECO:0000256" key="8">
    <source>
        <dbReference type="SAM" id="MobiDB-lite"/>
    </source>
</evidence>
<dbReference type="Gene3D" id="1.20.1250.20">
    <property type="entry name" value="MFS general substrate transporter like domains"/>
    <property type="match status" value="1"/>
</dbReference>
<evidence type="ECO:0000256" key="3">
    <source>
        <dbReference type="ARBA" id="ARBA00022448"/>
    </source>
</evidence>
<dbReference type="FunFam" id="1.20.1720.10:FF:000004">
    <property type="entry name" value="EmrB/QacA family drug resistance transporter"/>
    <property type="match status" value="1"/>
</dbReference>
<dbReference type="CDD" id="cd17502">
    <property type="entry name" value="MFS_Azr1_MDR_like"/>
    <property type="match status" value="1"/>
</dbReference>
<comment type="subcellular location">
    <subcellularLocation>
        <location evidence="1">Cell membrane</location>
        <topology evidence="1">Multi-pass membrane protein</topology>
    </subcellularLocation>
</comment>
<evidence type="ECO:0000313" key="12">
    <source>
        <dbReference type="Proteomes" id="UP000636960"/>
    </source>
</evidence>
<feature type="transmembrane region" description="Helical" evidence="9">
    <location>
        <begin position="500"/>
        <end position="521"/>
    </location>
</feature>
<keyword evidence="5 9" id="KW-0812">Transmembrane</keyword>
<evidence type="ECO:0000256" key="7">
    <source>
        <dbReference type="ARBA" id="ARBA00023136"/>
    </source>
</evidence>
<protein>
    <submittedName>
        <fullName evidence="11">MFS transporter</fullName>
    </submittedName>
</protein>
<keyword evidence="6 9" id="KW-1133">Transmembrane helix</keyword>
<sequence>MSTTAKTPSADFTHRQILTVLGGLMMGMFLAALDQTIMATATRTIADDLHGFDLQAWATTAFLITSTISTPLYGKLSDIYGRRPFFLFAIGIFIVGSMLCGLSQNMYELAAYRAIQGIGAGGLMSLALAIIGDIVPPRQRARYQGFFLAVFGTASVLGPILGGFFAGADKILWVDGWRWVFYLNVPIGIAAMAVVAKVLHLPHHRVNHRIDWPGAITLIVGLVPLLTVAEQGRDWGWGSGRSILCYVIGVVGLIGFVLAERAYKEEALLPLRLFGNRTVAVGAVSSSILGMAMFGGLMTVPLYLQIVKGSSATMAGLQMIPFVVGIMAGSIVSGQLIARTGRYRIFPIVGSTLMVLALGLFALIGADTPLWKTMLIMVVMGLGLGSNMQPMITAVQNAVSPREIGVATSSATFFRSMGGTLGTAVFLSVLFNVLPGKIRDAFSTASATPEFQSAIQAHPDQAQMLQQATSGGGDLSDTSWINRLTDVLAHPFKVGFADGITVVFLIALAIMLVGLVVVFFLPEIPLAERSAQQQREADLLAAEHSNGVPGEVGAGPLDEEPVPAGKDGKK</sequence>
<feature type="region of interest" description="Disordered" evidence="8">
    <location>
        <begin position="535"/>
        <end position="570"/>
    </location>
</feature>
<keyword evidence="3" id="KW-0813">Transport</keyword>
<feature type="transmembrane region" description="Helical" evidence="9">
    <location>
        <begin position="316"/>
        <end position="338"/>
    </location>
</feature>
<feature type="transmembrane region" description="Helical" evidence="9">
    <location>
        <begin position="179"/>
        <end position="200"/>
    </location>
</feature>
<evidence type="ECO:0000256" key="1">
    <source>
        <dbReference type="ARBA" id="ARBA00004651"/>
    </source>
</evidence>
<dbReference type="PANTHER" id="PTHR23501:SF197">
    <property type="entry name" value="COMD"/>
    <property type="match status" value="1"/>
</dbReference>
<dbReference type="Proteomes" id="UP000636960">
    <property type="component" value="Unassembled WGS sequence"/>
</dbReference>
<name>A0A919K6M3_9ACTN</name>
<feature type="transmembrane region" description="Helical" evidence="9">
    <location>
        <begin position="212"/>
        <end position="229"/>
    </location>
</feature>
<feature type="transmembrane region" description="Helical" evidence="9">
    <location>
        <begin position="279"/>
        <end position="304"/>
    </location>
</feature>
<dbReference type="PANTHER" id="PTHR23501">
    <property type="entry name" value="MAJOR FACILITATOR SUPERFAMILY"/>
    <property type="match status" value="1"/>
</dbReference>
<dbReference type="InterPro" id="IPR011701">
    <property type="entry name" value="MFS"/>
</dbReference>
<dbReference type="Gene3D" id="1.20.1720.10">
    <property type="entry name" value="Multidrug resistance protein D"/>
    <property type="match status" value="1"/>
</dbReference>
<dbReference type="InterPro" id="IPR004638">
    <property type="entry name" value="EmrB-like"/>
</dbReference>
<feature type="transmembrane region" description="Helical" evidence="9">
    <location>
        <begin position="345"/>
        <end position="364"/>
    </location>
</feature>
<keyword evidence="4" id="KW-1003">Cell membrane</keyword>
<feature type="transmembrane region" description="Helical" evidence="9">
    <location>
        <begin position="12"/>
        <end position="34"/>
    </location>
</feature>
<dbReference type="NCBIfam" id="TIGR00711">
    <property type="entry name" value="efflux_EmrB"/>
    <property type="match status" value="1"/>
</dbReference>
<accession>A0A919K6M3</accession>
<evidence type="ECO:0000259" key="10">
    <source>
        <dbReference type="PROSITE" id="PS50850"/>
    </source>
</evidence>
<dbReference type="SUPFAM" id="SSF103473">
    <property type="entry name" value="MFS general substrate transporter"/>
    <property type="match status" value="1"/>
</dbReference>
<evidence type="ECO:0000256" key="4">
    <source>
        <dbReference type="ARBA" id="ARBA00022475"/>
    </source>
</evidence>
<dbReference type="PROSITE" id="PS50850">
    <property type="entry name" value="MFS"/>
    <property type="match status" value="1"/>
</dbReference>
<keyword evidence="7 9" id="KW-0472">Membrane</keyword>
<dbReference type="GO" id="GO:0022857">
    <property type="term" value="F:transmembrane transporter activity"/>
    <property type="evidence" value="ECO:0007669"/>
    <property type="project" value="InterPro"/>
</dbReference>
<feature type="domain" description="Major facilitator superfamily (MFS) profile" evidence="10">
    <location>
        <begin position="20"/>
        <end position="526"/>
    </location>
</feature>
<feature type="transmembrane region" description="Helical" evidence="9">
    <location>
        <begin position="241"/>
        <end position="259"/>
    </location>
</feature>
<keyword evidence="12" id="KW-1185">Reference proteome</keyword>
<dbReference type="InterPro" id="IPR020846">
    <property type="entry name" value="MFS_dom"/>
</dbReference>
<dbReference type="AlphaFoldDB" id="A0A919K6M3"/>
<reference evidence="11" key="1">
    <citation type="submission" date="2021-01" db="EMBL/GenBank/DDBJ databases">
        <title>Whole genome shotgun sequence of Actinoplanes rishiriensis NBRC 108556.</title>
        <authorList>
            <person name="Komaki H."/>
            <person name="Tamura T."/>
        </authorList>
    </citation>
    <scope>NUCLEOTIDE SEQUENCE</scope>
    <source>
        <strain evidence="11">NBRC 108556</strain>
    </source>
</reference>
<feature type="transmembrane region" description="Helical" evidence="9">
    <location>
        <begin position="413"/>
        <end position="434"/>
    </location>
</feature>
<evidence type="ECO:0000313" key="11">
    <source>
        <dbReference type="EMBL" id="GIF00323.1"/>
    </source>
</evidence>
<feature type="transmembrane region" description="Helical" evidence="9">
    <location>
        <begin position="85"/>
        <end position="104"/>
    </location>
</feature>
<dbReference type="GO" id="GO:0005886">
    <property type="term" value="C:plasma membrane"/>
    <property type="evidence" value="ECO:0007669"/>
    <property type="project" value="UniProtKB-SubCell"/>
</dbReference>
<dbReference type="InterPro" id="IPR036259">
    <property type="entry name" value="MFS_trans_sf"/>
</dbReference>
<gene>
    <name evidence="11" type="ORF">Ari01nite_77870</name>
</gene>
<evidence type="ECO:0000256" key="2">
    <source>
        <dbReference type="ARBA" id="ARBA00007520"/>
    </source>
</evidence>
<feature type="transmembrane region" description="Helical" evidence="9">
    <location>
        <begin position="370"/>
        <end position="392"/>
    </location>
</feature>
<dbReference type="RefSeq" id="WP_203788030.1">
    <property type="nucleotide sequence ID" value="NZ_BOMV01000082.1"/>
</dbReference>
<comment type="caution">
    <text evidence="11">The sequence shown here is derived from an EMBL/GenBank/DDBJ whole genome shotgun (WGS) entry which is preliminary data.</text>
</comment>
<dbReference type="EMBL" id="BOMV01000082">
    <property type="protein sequence ID" value="GIF00323.1"/>
    <property type="molecule type" value="Genomic_DNA"/>
</dbReference>
<feature type="transmembrane region" description="Helical" evidence="9">
    <location>
        <begin position="110"/>
        <end position="134"/>
    </location>
</feature>
<feature type="transmembrane region" description="Helical" evidence="9">
    <location>
        <begin position="146"/>
        <end position="167"/>
    </location>
</feature>
<feature type="transmembrane region" description="Helical" evidence="9">
    <location>
        <begin position="54"/>
        <end position="73"/>
    </location>
</feature>
<comment type="similarity">
    <text evidence="2">Belongs to the major facilitator superfamily. TCR/Tet family.</text>
</comment>
<proteinExistence type="inferred from homology"/>
<evidence type="ECO:0000256" key="5">
    <source>
        <dbReference type="ARBA" id="ARBA00022692"/>
    </source>
</evidence>
<organism evidence="11 12">
    <name type="scientific">Paractinoplanes rishiriensis</name>
    <dbReference type="NCBI Taxonomy" id="1050105"/>
    <lineage>
        <taxon>Bacteria</taxon>
        <taxon>Bacillati</taxon>
        <taxon>Actinomycetota</taxon>
        <taxon>Actinomycetes</taxon>
        <taxon>Micromonosporales</taxon>
        <taxon>Micromonosporaceae</taxon>
        <taxon>Paractinoplanes</taxon>
    </lineage>
</organism>
<evidence type="ECO:0000256" key="6">
    <source>
        <dbReference type="ARBA" id="ARBA00022989"/>
    </source>
</evidence>
<dbReference type="Pfam" id="PF07690">
    <property type="entry name" value="MFS_1"/>
    <property type="match status" value="1"/>
</dbReference>